<name>A0A1F4VFB4_UNCKA</name>
<proteinExistence type="predicted"/>
<organism evidence="2 3">
    <name type="scientific">candidate division WWE3 bacterium RIFCSPLOWO2_01_FULL_41_18</name>
    <dbReference type="NCBI Taxonomy" id="1802625"/>
    <lineage>
        <taxon>Bacteria</taxon>
        <taxon>Katanobacteria</taxon>
    </lineage>
</organism>
<dbReference type="Pfam" id="PF01370">
    <property type="entry name" value="Epimerase"/>
    <property type="match status" value="1"/>
</dbReference>
<sequence length="333" mass="37206">MKILLTGAGGFIGRHLVKALLAKNYRLRCLVRKGSQTGFLPGNVEKFTADLTYLASLNGICTGIDVVIHGAALTNVKDLKTEGHRFKEINVTGTENLLKQSKGIKKFIYLSSVDAMGINTHKVLSEEDKCRPVQPYDRSKYEGELLVKGYASKYGFTFTILRPSMVYGGGVSNPEILKVDRAILKFMKLIRKHVFPIFGSGKNKLPLVHVSNVVQAVMRVIENTTSTNQTYIISDKRSYELNELVETIAKELNVKYSGFHVPLPVAYTGAFFFEKIKNITGIDFGITRKSIDYITANRVFNVTKAMTDLNYNPIDLKAGINEAVSWYKKNGYL</sequence>
<evidence type="ECO:0000259" key="1">
    <source>
        <dbReference type="Pfam" id="PF01370"/>
    </source>
</evidence>
<protein>
    <recommendedName>
        <fullName evidence="1">NAD-dependent epimerase/dehydratase domain-containing protein</fullName>
    </recommendedName>
</protein>
<dbReference type="InterPro" id="IPR036291">
    <property type="entry name" value="NAD(P)-bd_dom_sf"/>
</dbReference>
<reference evidence="2 3" key="1">
    <citation type="journal article" date="2016" name="Nat. Commun.">
        <title>Thousands of microbial genomes shed light on interconnected biogeochemical processes in an aquifer system.</title>
        <authorList>
            <person name="Anantharaman K."/>
            <person name="Brown C.T."/>
            <person name="Hug L.A."/>
            <person name="Sharon I."/>
            <person name="Castelle C.J."/>
            <person name="Probst A.J."/>
            <person name="Thomas B.C."/>
            <person name="Singh A."/>
            <person name="Wilkins M.J."/>
            <person name="Karaoz U."/>
            <person name="Brodie E.L."/>
            <person name="Williams K.H."/>
            <person name="Hubbard S.S."/>
            <person name="Banfield J.F."/>
        </authorList>
    </citation>
    <scope>NUCLEOTIDE SEQUENCE [LARGE SCALE GENOMIC DNA]</scope>
</reference>
<comment type="caution">
    <text evidence="2">The sequence shown here is derived from an EMBL/GenBank/DDBJ whole genome shotgun (WGS) entry which is preliminary data.</text>
</comment>
<dbReference type="SUPFAM" id="SSF51735">
    <property type="entry name" value="NAD(P)-binding Rossmann-fold domains"/>
    <property type="match status" value="1"/>
</dbReference>
<dbReference type="Proteomes" id="UP000176504">
    <property type="component" value="Unassembled WGS sequence"/>
</dbReference>
<dbReference type="AlphaFoldDB" id="A0A1F4VFB4"/>
<gene>
    <name evidence="2" type="ORF">A3A78_02340</name>
</gene>
<accession>A0A1F4VFB4</accession>
<dbReference type="InterPro" id="IPR001509">
    <property type="entry name" value="Epimerase_deHydtase"/>
</dbReference>
<dbReference type="PANTHER" id="PTHR43245">
    <property type="entry name" value="BIFUNCTIONAL POLYMYXIN RESISTANCE PROTEIN ARNA"/>
    <property type="match status" value="1"/>
</dbReference>
<dbReference type="PANTHER" id="PTHR43245:SF58">
    <property type="entry name" value="BLL5923 PROTEIN"/>
    <property type="match status" value="1"/>
</dbReference>
<dbReference type="EMBL" id="MEVI01000001">
    <property type="protein sequence ID" value="OGC55854.1"/>
    <property type="molecule type" value="Genomic_DNA"/>
</dbReference>
<evidence type="ECO:0000313" key="2">
    <source>
        <dbReference type="EMBL" id="OGC55854.1"/>
    </source>
</evidence>
<evidence type="ECO:0000313" key="3">
    <source>
        <dbReference type="Proteomes" id="UP000176504"/>
    </source>
</evidence>
<dbReference type="InterPro" id="IPR050177">
    <property type="entry name" value="Lipid_A_modif_metabolic_enz"/>
</dbReference>
<feature type="domain" description="NAD-dependent epimerase/dehydratase" evidence="1">
    <location>
        <begin position="3"/>
        <end position="231"/>
    </location>
</feature>
<dbReference type="Gene3D" id="3.40.50.720">
    <property type="entry name" value="NAD(P)-binding Rossmann-like Domain"/>
    <property type="match status" value="1"/>
</dbReference>